<gene>
    <name evidence="2" type="ORF">VP01_1100g1</name>
</gene>
<reference evidence="2 3" key="1">
    <citation type="submission" date="2015-08" db="EMBL/GenBank/DDBJ databases">
        <title>Next Generation Sequencing and Analysis of the Genome of Puccinia sorghi L Schw, the Causal Agent of Maize Common Rust.</title>
        <authorList>
            <person name="Rochi L."/>
            <person name="Burguener G."/>
            <person name="Darino M."/>
            <person name="Turjanski A."/>
            <person name="Kreff E."/>
            <person name="Dieguez M.J."/>
            <person name="Sacco F."/>
        </authorList>
    </citation>
    <scope>NUCLEOTIDE SEQUENCE [LARGE SCALE GENOMIC DNA]</scope>
    <source>
        <strain evidence="2 3">RO10H11247</strain>
    </source>
</reference>
<accession>A0A0L6VSW1</accession>
<keyword evidence="3" id="KW-1185">Reference proteome</keyword>
<sequence length="524" mass="58507">MGKTQRKNCPCQMAQIQPKLSHHIQRLACKSLPAVGACKLHNWKVKAIQLGTSARISPHASRRGTCVEFGPTPAPTKYYCPWLRQFARLRRDFLVSLVARFTSVTLDHKYLRVLLCSRTSPLSSLFSVFRVITSFTYYCISHPGFLPPCFSVATSPSAVASPASSVRYYPKECFSGCLWQYFSFYWDQRPRPWQNRAFGPEKISMMLLVNQYTQKSPLALRMSWSAQTFNGIATENMISRVSSLTNRSNSTAGSSPRPGKRLKKIPESGSGTLNVESNSSPRSMVHPSNMMYLSQASSLPHGEQNKKESILCNTLFNTDRPSPIITNSRTGSASKYLSEGATFTPKRFIPHLTFSLTIIQQFRGAPQLLWVDSLHIGSMGSFLDNQSALSQASTSVFLSTPCSSLVESSNTHHSGLNHEISFLQMDFFNELEELIGYEGKSRKYNQLGFIKPEIIPTEPSGTYNFQAPCNLNTDACHPTRGLSAEISSRSLEKKNSKRNSLDLINITCGDNTKLLDCVQKTQIK</sequence>
<feature type="region of interest" description="Disordered" evidence="1">
    <location>
        <begin position="243"/>
        <end position="284"/>
    </location>
</feature>
<comment type="caution">
    <text evidence="2">The sequence shown here is derived from an EMBL/GenBank/DDBJ whole genome shotgun (WGS) entry which is preliminary data.</text>
</comment>
<feature type="compositionally biased region" description="Polar residues" evidence="1">
    <location>
        <begin position="269"/>
        <end position="282"/>
    </location>
</feature>
<dbReference type="VEuPathDB" id="FungiDB:VP01_1100g1"/>
<dbReference type="AlphaFoldDB" id="A0A0L6VSW1"/>
<organism evidence="2 3">
    <name type="scientific">Puccinia sorghi</name>
    <dbReference type="NCBI Taxonomy" id="27349"/>
    <lineage>
        <taxon>Eukaryota</taxon>
        <taxon>Fungi</taxon>
        <taxon>Dikarya</taxon>
        <taxon>Basidiomycota</taxon>
        <taxon>Pucciniomycotina</taxon>
        <taxon>Pucciniomycetes</taxon>
        <taxon>Pucciniales</taxon>
        <taxon>Pucciniaceae</taxon>
        <taxon>Puccinia</taxon>
    </lineage>
</organism>
<proteinExistence type="predicted"/>
<evidence type="ECO:0000313" key="3">
    <source>
        <dbReference type="Proteomes" id="UP000037035"/>
    </source>
</evidence>
<evidence type="ECO:0000313" key="2">
    <source>
        <dbReference type="EMBL" id="KNZ63784.1"/>
    </source>
</evidence>
<dbReference type="EMBL" id="LAVV01001122">
    <property type="protein sequence ID" value="KNZ63784.1"/>
    <property type="molecule type" value="Genomic_DNA"/>
</dbReference>
<dbReference type="Proteomes" id="UP000037035">
    <property type="component" value="Unassembled WGS sequence"/>
</dbReference>
<feature type="compositionally biased region" description="Polar residues" evidence="1">
    <location>
        <begin position="243"/>
        <end position="254"/>
    </location>
</feature>
<name>A0A0L6VSW1_9BASI</name>
<protein>
    <submittedName>
        <fullName evidence="2">Uncharacterized protein</fullName>
    </submittedName>
</protein>
<evidence type="ECO:0000256" key="1">
    <source>
        <dbReference type="SAM" id="MobiDB-lite"/>
    </source>
</evidence>